<evidence type="ECO:0000313" key="3">
    <source>
        <dbReference type="Proteomes" id="UP000269721"/>
    </source>
</evidence>
<dbReference type="InterPro" id="IPR056155">
    <property type="entry name" value="Beta-prop_IFT140_2nd"/>
</dbReference>
<feature type="domain" description="IFT140 second beta-propeller" evidence="1">
    <location>
        <begin position="18"/>
        <end position="67"/>
    </location>
</feature>
<name>A0A4P9VUP0_9FUNG</name>
<reference evidence="3" key="1">
    <citation type="journal article" date="2018" name="Nat. Microbiol.">
        <title>Leveraging single-cell genomics to expand the fungal tree of life.</title>
        <authorList>
            <person name="Ahrendt S.R."/>
            <person name="Quandt C.A."/>
            <person name="Ciobanu D."/>
            <person name="Clum A."/>
            <person name="Salamov A."/>
            <person name="Andreopoulos B."/>
            <person name="Cheng J.F."/>
            <person name="Woyke T."/>
            <person name="Pelin A."/>
            <person name="Henrissat B."/>
            <person name="Reynolds N.K."/>
            <person name="Benny G.L."/>
            <person name="Smith M.E."/>
            <person name="James T.Y."/>
            <person name="Grigoriev I.V."/>
        </authorList>
    </citation>
    <scope>NUCLEOTIDE SEQUENCE [LARGE SCALE GENOMIC DNA]</scope>
</reference>
<dbReference type="OrthoDB" id="10258787at2759"/>
<accession>A0A4P9VUP0</accession>
<protein>
    <recommendedName>
        <fullName evidence="1">IFT140 second beta-propeller domain-containing protein</fullName>
    </recommendedName>
</protein>
<dbReference type="Proteomes" id="UP000269721">
    <property type="component" value="Unassembled WGS sequence"/>
</dbReference>
<feature type="non-terminal residue" evidence="2">
    <location>
        <position position="118"/>
    </location>
</feature>
<sequence>MIGRGKGGGGYNSVGKDSAEEKTVSEFEICSFFVTTDNGIVLHDRYLRPSEADAFIGVVMPFHYFMKRPDPLREDRSFVMTKTSRDFIGIEDANADTVKAIADLSFHLTIGNMDEAFK</sequence>
<dbReference type="Pfam" id="PF23385">
    <property type="entry name" value="Beta-prop_IFT140_2nd"/>
    <property type="match status" value="1"/>
</dbReference>
<keyword evidence="3" id="KW-1185">Reference proteome</keyword>
<gene>
    <name evidence="2" type="ORF">BDK51DRAFT_29392</name>
</gene>
<dbReference type="AlphaFoldDB" id="A0A4P9VUP0"/>
<dbReference type="EMBL" id="ML001390">
    <property type="protein sequence ID" value="RKO83314.1"/>
    <property type="molecule type" value="Genomic_DNA"/>
</dbReference>
<evidence type="ECO:0000259" key="1">
    <source>
        <dbReference type="Pfam" id="PF23385"/>
    </source>
</evidence>
<proteinExistence type="predicted"/>
<organism evidence="2 3">
    <name type="scientific">Blyttiomyces helicus</name>
    <dbReference type="NCBI Taxonomy" id="388810"/>
    <lineage>
        <taxon>Eukaryota</taxon>
        <taxon>Fungi</taxon>
        <taxon>Fungi incertae sedis</taxon>
        <taxon>Chytridiomycota</taxon>
        <taxon>Chytridiomycota incertae sedis</taxon>
        <taxon>Chytridiomycetes</taxon>
        <taxon>Chytridiomycetes incertae sedis</taxon>
        <taxon>Blyttiomyces</taxon>
    </lineage>
</organism>
<evidence type="ECO:0000313" key="2">
    <source>
        <dbReference type="EMBL" id="RKO83314.1"/>
    </source>
</evidence>